<dbReference type="PANTHER" id="PTHR43255">
    <property type="entry name" value="IRON-SULFUR-BINDING OXIDOREDUCTASE FADF-RELATED-RELATED"/>
    <property type="match status" value="1"/>
</dbReference>
<keyword evidence="4" id="KW-0479">Metal-binding</keyword>
<evidence type="ECO:0000256" key="3">
    <source>
        <dbReference type="ARBA" id="ARBA00022485"/>
    </source>
</evidence>
<dbReference type="NCBIfam" id="TIGR03290">
    <property type="entry name" value="CoB_CoM_SS_C"/>
    <property type="match status" value="1"/>
</dbReference>
<dbReference type="GeneID" id="24891645"/>
<sequence length="186" mass="21036">MAVIKLDEVNKNFVNEVIEAGKLVLGEDVVKSIKACYQCGTCTGSCPSGRRTAYRTRKVLRKVLLGLDDVLDTDDIWYCTTCYTCYERCPRDVKITEIIKTLRNIAAQKGNMALAHRKTASYVLRFGHAVPANKQVVELRGKLGLPAKSPTAQFSEKDLEEVRTLIKELEFDELIGFDWEKMDLKE</sequence>
<name>A0A076LJX5_9EURY</name>
<dbReference type="RefSeq" id="WP_048202021.1">
    <property type="nucleotide sequence ID" value="NZ_CP009149.1"/>
</dbReference>
<reference evidence="10 11" key="1">
    <citation type="journal article" date="2015" name="Int. J. Syst. Evol. Microbiol.">
        <title>M ethanocaldococcus bathoardescens sp. nov., a hyperthermophilic methanogen isolated from a volcanically active deep-sea hydrothermal vent.</title>
        <authorList>
            <person name="Stewart L.C."/>
            <person name="Jung J.H."/>
            <person name="Kim Y.T."/>
            <person name="Kwon S.W."/>
            <person name="Park C.S."/>
            <person name="Holden J.F."/>
        </authorList>
    </citation>
    <scope>NUCLEOTIDE SEQUENCE [LARGE SCALE GENOMIC DNA]</scope>
    <source>
        <strain evidence="10 11">JH146</strain>
    </source>
</reference>
<dbReference type="SUPFAM" id="SSF46548">
    <property type="entry name" value="alpha-helical ferredoxin"/>
    <property type="match status" value="1"/>
</dbReference>
<dbReference type="EMBL" id="CP009149">
    <property type="protein sequence ID" value="AIJ05879.1"/>
    <property type="molecule type" value="Genomic_DNA"/>
</dbReference>
<dbReference type="GO" id="GO:0005886">
    <property type="term" value="C:plasma membrane"/>
    <property type="evidence" value="ECO:0007669"/>
    <property type="project" value="TreeGrafter"/>
</dbReference>
<dbReference type="PROSITE" id="PS00198">
    <property type="entry name" value="4FE4S_FER_1"/>
    <property type="match status" value="1"/>
</dbReference>
<evidence type="ECO:0000259" key="9">
    <source>
        <dbReference type="PROSITE" id="PS51379"/>
    </source>
</evidence>
<evidence type="ECO:0000256" key="1">
    <source>
        <dbReference type="ARBA" id="ARBA00004808"/>
    </source>
</evidence>
<feature type="domain" description="4Fe-4S ferredoxin-type" evidence="9">
    <location>
        <begin position="26"/>
        <end position="56"/>
    </location>
</feature>
<dbReference type="PANTHER" id="PTHR43255:SF1">
    <property type="entry name" value="IRON-SULFUR-BINDING OXIDOREDUCTASE FADF-RELATED"/>
    <property type="match status" value="1"/>
</dbReference>
<dbReference type="InterPro" id="IPR017896">
    <property type="entry name" value="4Fe4S_Fe-S-bd"/>
</dbReference>
<dbReference type="AlphaFoldDB" id="A0A076LJX5"/>
<dbReference type="KEGG" id="mjh:JH146_1036"/>
<protein>
    <submittedName>
        <fullName evidence="10">CoB/CoM heterodisulfide reductase subunit C</fullName>
    </submittedName>
</protein>
<dbReference type="Gene3D" id="1.10.1060.10">
    <property type="entry name" value="Alpha-helical ferredoxin"/>
    <property type="match status" value="1"/>
</dbReference>
<dbReference type="GO" id="GO:0015948">
    <property type="term" value="P:methanogenesis"/>
    <property type="evidence" value="ECO:0007669"/>
    <property type="project" value="UniProtKB-KW"/>
</dbReference>
<dbReference type="Proteomes" id="UP000028781">
    <property type="component" value="Chromosome"/>
</dbReference>
<accession>A0A076LJX5</accession>
<dbReference type="InterPro" id="IPR009051">
    <property type="entry name" value="Helical_ferredxn"/>
</dbReference>
<dbReference type="OrthoDB" id="144910at2157"/>
<dbReference type="InterPro" id="IPR017680">
    <property type="entry name" value="CoB/CoM_hetero-S_Rdtase_csu"/>
</dbReference>
<dbReference type="UniPathway" id="UPA00647">
    <property type="reaction ID" value="UER00700"/>
</dbReference>
<dbReference type="GO" id="GO:0046872">
    <property type="term" value="F:metal ion binding"/>
    <property type="evidence" value="ECO:0007669"/>
    <property type="project" value="UniProtKB-KW"/>
</dbReference>
<keyword evidence="3" id="KW-0004">4Fe-4S</keyword>
<evidence type="ECO:0000256" key="5">
    <source>
        <dbReference type="ARBA" id="ARBA00022994"/>
    </source>
</evidence>
<organism evidence="10 11">
    <name type="scientific">Methanocaldococcus bathoardescens</name>
    <dbReference type="NCBI Taxonomy" id="1301915"/>
    <lineage>
        <taxon>Archaea</taxon>
        <taxon>Methanobacteriati</taxon>
        <taxon>Methanobacteriota</taxon>
        <taxon>Methanomada group</taxon>
        <taxon>Methanococci</taxon>
        <taxon>Methanococcales</taxon>
        <taxon>Methanocaldococcaceae</taxon>
        <taxon>Methanocaldococcus</taxon>
    </lineage>
</organism>
<keyword evidence="11" id="KW-1185">Reference proteome</keyword>
<evidence type="ECO:0000256" key="2">
    <source>
        <dbReference type="ARBA" id="ARBA00007097"/>
    </source>
</evidence>
<proteinExistence type="inferred from homology"/>
<evidence type="ECO:0000256" key="4">
    <source>
        <dbReference type="ARBA" id="ARBA00022723"/>
    </source>
</evidence>
<comment type="similarity">
    <text evidence="2">Belongs to the HdrC family.</text>
</comment>
<keyword evidence="7" id="KW-0408">Iron</keyword>
<comment type="pathway">
    <text evidence="1">Cofactor metabolism; coenzyme M-coenzyme B heterodisulfide reduction; coenzyme B and coenzyme M from coenzyme M-coenzyme B heterodisulfide: step 1/1.</text>
</comment>
<evidence type="ECO:0000256" key="8">
    <source>
        <dbReference type="ARBA" id="ARBA00023014"/>
    </source>
</evidence>
<keyword evidence="8" id="KW-0411">Iron-sulfur</keyword>
<dbReference type="InterPro" id="IPR051460">
    <property type="entry name" value="HdrC_iron-sulfur_subunit"/>
</dbReference>
<evidence type="ECO:0000313" key="10">
    <source>
        <dbReference type="EMBL" id="AIJ05879.1"/>
    </source>
</evidence>
<keyword evidence="6" id="KW-0560">Oxidoreductase</keyword>
<keyword evidence="5" id="KW-0484">Methanogenesis</keyword>
<dbReference type="PROSITE" id="PS51379">
    <property type="entry name" value="4FE4S_FER_2"/>
    <property type="match status" value="1"/>
</dbReference>
<evidence type="ECO:0000256" key="6">
    <source>
        <dbReference type="ARBA" id="ARBA00023002"/>
    </source>
</evidence>
<evidence type="ECO:0000256" key="7">
    <source>
        <dbReference type="ARBA" id="ARBA00023004"/>
    </source>
</evidence>
<dbReference type="GO" id="GO:0051539">
    <property type="term" value="F:4 iron, 4 sulfur cluster binding"/>
    <property type="evidence" value="ECO:0007669"/>
    <property type="project" value="UniProtKB-KW"/>
</dbReference>
<gene>
    <name evidence="10" type="ORF">JH146_1036</name>
</gene>
<dbReference type="InterPro" id="IPR017900">
    <property type="entry name" value="4Fe4S_Fe_S_CS"/>
</dbReference>
<dbReference type="GO" id="GO:0051912">
    <property type="term" value="F:CoB--CoM heterodisulfide reductase activity"/>
    <property type="evidence" value="ECO:0007669"/>
    <property type="project" value="InterPro"/>
</dbReference>
<dbReference type="Pfam" id="PF13183">
    <property type="entry name" value="Fer4_8"/>
    <property type="match status" value="1"/>
</dbReference>
<evidence type="ECO:0000313" key="11">
    <source>
        <dbReference type="Proteomes" id="UP000028781"/>
    </source>
</evidence>
<dbReference type="STRING" id="1301915.JH146_1036"/>
<dbReference type="HOGENOM" id="CLU_121273_0_0_2"/>